<dbReference type="InterPro" id="IPR033116">
    <property type="entry name" value="TRYPSIN_SER"/>
</dbReference>
<evidence type="ECO:0000256" key="8">
    <source>
        <dbReference type="ARBA" id="ARBA00023157"/>
    </source>
</evidence>
<evidence type="ECO:0000256" key="6">
    <source>
        <dbReference type="ARBA" id="ARBA00022837"/>
    </source>
</evidence>
<keyword evidence="6" id="KW-0106">Calcium</keyword>
<evidence type="ECO:0000313" key="12">
    <source>
        <dbReference type="Proteomes" id="UP000515162"/>
    </source>
</evidence>
<accession>A0A6P8KIC9</accession>
<dbReference type="GO" id="GO:0004252">
    <property type="term" value="F:serine-type endopeptidase activity"/>
    <property type="evidence" value="ECO:0007669"/>
    <property type="project" value="InterPro"/>
</dbReference>
<proteinExistence type="inferred from homology"/>
<evidence type="ECO:0000256" key="1">
    <source>
        <dbReference type="ARBA" id="ARBA00022670"/>
    </source>
</evidence>
<dbReference type="InterPro" id="IPR001254">
    <property type="entry name" value="Trypsin_dom"/>
</dbReference>
<evidence type="ECO:0000256" key="10">
    <source>
        <dbReference type="ARBA" id="ARBA00024195"/>
    </source>
</evidence>
<dbReference type="PANTHER" id="PTHR24252:SF7">
    <property type="entry name" value="HYALIN"/>
    <property type="match status" value="1"/>
</dbReference>
<evidence type="ECO:0000259" key="11">
    <source>
        <dbReference type="PROSITE" id="PS50240"/>
    </source>
</evidence>
<dbReference type="SUPFAM" id="SSF50494">
    <property type="entry name" value="Trypsin-like serine proteases"/>
    <property type="match status" value="1"/>
</dbReference>
<dbReference type="FunFam" id="2.40.10.10:FF:000028">
    <property type="entry name" value="Serine protease easter"/>
    <property type="match status" value="1"/>
</dbReference>
<keyword evidence="5" id="KW-0720">Serine protease</keyword>
<evidence type="ECO:0000313" key="13">
    <source>
        <dbReference type="RefSeq" id="XP_033163859.1"/>
    </source>
</evidence>
<dbReference type="Proteomes" id="UP000515162">
    <property type="component" value="Chromosome 3R"/>
</dbReference>
<dbReference type="GO" id="GO:0046872">
    <property type="term" value="F:metal ion binding"/>
    <property type="evidence" value="ECO:0007669"/>
    <property type="project" value="UniProtKB-KW"/>
</dbReference>
<keyword evidence="3" id="KW-0732">Signal</keyword>
<organism evidence="12 13">
    <name type="scientific">Drosophila mauritiana</name>
    <name type="common">Fruit fly</name>
    <dbReference type="NCBI Taxonomy" id="7226"/>
    <lineage>
        <taxon>Eukaryota</taxon>
        <taxon>Metazoa</taxon>
        <taxon>Ecdysozoa</taxon>
        <taxon>Arthropoda</taxon>
        <taxon>Hexapoda</taxon>
        <taxon>Insecta</taxon>
        <taxon>Pterygota</taxon>
        <taxon>Neoptera</taxon>
        <taxon>Endopterygota</taxon>
        <taxon>Diptera</taxon>
        <taxon>Brachycera</taxon>
        <taxon>Muscomorpha</taxon>
        <taxon>Ephydroidea</taxon>
        <taxon>Drosophilidae</taxon>
        <taxon>Drosophila</taxon>
        <taxon>Sophophora</taxon>
    </lineage>
</organism>
<dbReference type="SMART" id="SM00020">
    <property type="entry name" value="Tryp_SPc"/>
    <property type="match status" value="1"/>
</dbReference>
<dbReference type="Gene3D" id="2.40.10.10">
    <property type="entry name" value="Trypsin-like serine proteases"/>
    <property type="match status" value="2"/>
</dbReference>
<comment type="similarity">
    <text evidence="10">Belongs to the peptidase S1 family. CLIP subfamily.</text>
</comment>
<dbReference type="Pfam" id="PF00089">
    <property type="entry name" value="Trypsin"/>
    <property type="match status" value="1"/>
</dbReference>
<keyword evidence="8" id="KW-1015">Disulfide bond</keyword>
<dbReference type="PRINTS" id="PR00722">
    <property type="entry name" value="CHYMOTRYPSIN"/>
</dbReference>
<evidence type="ECO:0000256" key="3">
    <source>
        <dbReference type="ARBA" id="ARBA00022729"/>
    </source>
</evidence>
<dbReference type="PROSITE" id="PS00135">
    <property type="entry name" value="TRYPSIN_SER"/>
    <property type="match status" value="1"/>
</dbReference>
<keyword evidence="9" id="KW-0325">Glycoprotein</keyword>
<evidence type="ECO:0000256" key="4">
    <source>
        <dbReference type="ARBA" id="ARBA00022801"/>
    </source>
</evidence>
<keyword evidence="1" id="KW-0645">Protease</keyword>
<evidence type="ECO:0000256" key="5">
    <source>
        <dbReference type="ARBA" id="ARBA00022825"/>
    </source>
</evidence>
<evidence type="ECO:0000256" key="9">
    <source>
        <dbReference type="ARBA" id="ARBA00023180"/>
    </source>
</evidence>
<name>A0A6P8KIC9_DROMA</name>
<dbReference type="GO" id="GO:0051604">
    <property type="term" value="P:protein maturation"/>
    <property type="evidence" value="ECO:0007669"/>
    <property type="project" value="UniProtKB-ARBA"/>
</dbReference>
<dbReference type="InterPro" id="IPR001314">
    <property type="entry name" value="Peptidase_S1A"/>
</dbReference>
<feature type="domain" description="Peptidase S1" evidence="11">
    <location>
        <begin position="44"/>
        <end position="300"/>
    </location>
</feature>
<keyword evidence="12" id="KW-1185">Reference proteome</keyword>
<keyword evidence="2" id="KW-0479">Metal-binding</keyword>
<dbReference type="PANTHER" id="PTHR24252">
    <property type="entry name" value="ACROSIN-RELATED"/>
    <property type="match status" value="1"/>
</dbReference>
<gene>
    <name evidence="13" type="primary">LOC117143322</name>
</gene>
<evidence type="ECO:0000256" key="2">
    <source>
        <dbReference type="ARBA" id="ARBA00022723"/>
    </source>
</evidence>
<dbReference type="AlphaFoldDB" id="A0A6P8KIC9"/>
<dbReference type="GO" id="GO:0006508">
    <property type="term" value="P:proteolysis"/>
    <property type="evidence" value="ECO:0007669"/>
    <property type="project" value="UniProtKB-KW"/>
</dbReference>
<evidence type="ECO:0000256" key="7">
    <source>
        <dbReference type="ARBA" id="ARBA00023145"/>
    </source>
</evidence>
<dbReference type="GeneID" id="117143322"/>
<sequence>MSRTLMREYDMDTWLPFQRICCPPPGNRLPSPEICVRRSRTYRIVGGLDAKPNEYPWLAMLLYLNKLTLEITPSCTGSLINNRYVLTSAHCVDGFLSHLSLKRVRLGEHNITSDPGYNRVCRDQNNHCALPNLEIGFERIIVHGEYKGISEWKTEYDIALVRLKMPVRYRTGILPICIPKHGLFAESQFEIAGWGKTNEFSQFSKVLKHGLIRKRKIGRCASRFPHLRLSNSLQICAGGDSAVDTCDGDSGSPLMVTMPNGSVYLAGITSFGGENCGQIGSPAVYTRTSAFLPWINEALNI</sequence>
<dbReference type="PROSITE" id="PS50240">
    <property type="entry name" value="TRYPSIN_DOM"/>
    <property type="match status" value="1"/>
</dbReference>
<dbReference type="InterPro" id="IPR009003">
    <property type="entry name" value="Peptidase_S1_PA"/>
</dbReference>
<dbReference type="RefSeq" id="XP_033163859.1">
    <property type="nucleotide sequence ID" value="XM_033307968.1"/>
</dbReference>
<keyword evidence="7" id="KW-0865">Zymogen</keyword>
<protein>
    <submittedName>
        <fullName evidence="13">Spaetzle-processing enzyme isoform X2</fullName>
    </submittedName>
</protein>
<reference evidence="13" key="1">
    <citation type="submission" date="2025-08" db="UniProtKB">
        <authorList>
            <consortium name="RefSeq"/>
        </authorList>
    </citation>
    <scope>IDENTIFICATION</scope>
    <source>
        <strain evidence="13">Mau12</strain>
        <tissue evidence="13">Whole Body</tissue>
    </source>
</reference>
<dbReference type="InterPro" id="IPR043504">
    <property type="entry name" value="Peptidase_S1_PA_chymotrypsin"/>
</dbReference>
<keyword evidence="4" id="KW-0378">Hydrolase</keyword>
<dbReference type="CDD" id="cd00190">
    <property type="entry name" value="Tryp_SPc"/>
    <property type="match status" value="1"/>
</dbReference>
<dbReference type="FunFam" id="2.40.10.10:FF:000078">
    <property type="entry name" value="Serine protease H137"/>
    <property type="match status" value="1"/>
</dbReference>